<organism evidence="1 2">
    <name type="scientific">Leptospira interrogans serovar Manilae</name>
    <dbReference type="NCBI Taxonomy" id="214675"/>
    <lineage>
        <taxon>Bacteria</taxon>
        <taxon>Pseudomonadati</taxon>
        <taxon>Spirochaetota</taxon>
        <taxon>Spirochaetia</taxon>
        <taxon>Leptospirales</taxon>
        <taxon>Leptospiraceae</taxon>
        <taxon>Leptospira</taxon>
    </lineage>
</organism>
<evidence type="ECO:0000313" key="1">
    <source>
        <dbReference type="EMBL" id="SOR61342.1"/>
    </source>
</evidence>
<dbReference type="PANTHER" id="PTHR45752">
    <property type="entry name" value="LEUCINE-RICH REPEAT-CONTAINING"/>
    <property type="match status" value="1"/>
</dbReference>
<dbReference type="Proteomes" id="UP000234460">
    <property type="component" value="Chromosome LMANV2"/>
</dbReference>
<dbReference type="EMBL" id="OEJX01000022">
    <property type="protein sequence ID" value="SOR61342.1"/>
    <property type="molecule type" value="Genomic_DNA"/>
</dbReference>
<reference evidence="1 2" key="1">
    <citation type="submission" date="2017-11" db="EMBL/GenBank/DDBJ databases">
        <authorList>
            <person name="Lechat P."/>
        </authorList>
    </citation>
    <scope>NUCLEOTIDE SEQUENCE [LARGE SCALE GENOMIC DNA]</scope>
    <source>
        <strain evidence="1">L495</strain>
    </source>
</reference>
<proteinExistence type="predicted"/>
<evidence type="ECO:0000313" key="2">
    <source>
        <dbReference type="Proteomes" id="UP000234460"/>
    </source>
</evidence>
<dbReference type="PANTHER" id="PTHR45752:SF187">
    <property type="entry name" value="LEUCINE-RICH REPEAT AND IQ DOMAIN-CONTAINING PROTEIN 4"/>
    <property type="match status" value="1"/>
</dbReference>
<comment type="caution">
    <text evidence="1">The sequence shown here is derived from an EMBL/GenBank/DDBJ whole genome shotgun (WGS) entry which is preliminary data.</text>
</comment>
<protein>
    <recommendedName>
        <fullName evidence="3">Leucine rich repeat protein</fullName>
    </recommendedName>
</protein>
<dbReference type="InterPro" id="IPR032675">
    <property type="entry name" value="LRR_dom_sf"/>
</dbReference>
<gene>
    <name evidence="1" type="ORF">LMANV2_290010</name>
</gene>
<dbReference type="SUPFAM" id="SSF52058">
    <property type="entry name" value="L domain-like"/>
    <property type="match status" value="1"/>
</dbReference>
<name>A0AAQ1SNG5_LEPIR</name>
<dbReference type="AlphaFoldDB" id="A0AAQ1SNG5"/>
<sequence length="215" mass="24599">MFSLEFYCLPPAIAHLTCLQNLRELTLTQMKSLRNLPERLGELKNLRTLNLNYSLNKGAYVYKEGLTDSLRPLPSVLSDLVQLEELRLKACGVISSNELRPLVQLKSLDLEYSGIETCEDIAQMLLLEDLNLNACRRIRDFSPLRSLKRLSRLNMSHTFPDSISFLVELNNLKNLDITEAICSDLDSIVNLQNIEELKADSKIEKKWMAQQSKTK</sequence>
<evidence type="ECO:0008006" key="3">
    <source>
        <dbReference type="Google" id="ProtNLM"/>
    </source>
</evidence>
<dbReference type="InterPro" id="IPR050715">
    <property type="entry name" value="LRR-SigEffector_domain"/>
</dbReference>
<dbReference type="Gene3D" id="3.80.10.10">
    <property type="entry name" value="Ribonuclease Inhibitor"/>
    <property type="match status" value="1"/>
</dbReference>
<accession>A0AAQ1SNG5</accession>